<evidence type="ECO:0000256" key="2">
    <source>
        <dbReference type="ARBA" id="ARBA00006374"/>
    </source>
</evidence>
<comment type="similarity">
    <text evidence="2">Belongs to the RRP1 family.</text>
</comment>
<comment type="subcellular location">
    <subcellularLocation>
        <location evidence="1">Nucleus</location>
    </subcellularLocation>
</comment>
<keyword evidence="7" id="KW-1185">Reference proteome</keyword>
<evidence type="ECO:0000256" key="5">
    <source>
        <dbReference type="SAM" id="MobiDB-lite"/>
    </source>
</evidence>
<protein>
    <submittedName>
        <fullName evidence="6">Uncharacterized protein</fullName>
    </submittedName>
</protein>
<dbReference type="EMBL" id="ML978133">
    <property type="protein sequence ID" value="KAF2094871.1"/>
    <property type="molecule type" value="Genomic_DNA"/>
</dbReference>
<dbReference type="AlphaFoldDB" id="A0A9P4M1Q4"/>
<feature type="compositionally biased region" description="Acidic residues" evidence="5">
    <location>
        <begin position="230"/>
        <end position="243"/>
    </location>
</feature>
<dbReference type="Pfam" id="PF05997">
    <property type="entry name" value="Nop52"/>
    <property type="match status" value="1"/>
</dbReference>
<comment type="caution">
    <text evidence="6">The sequence shown here is derived from an EMBL/GenBank/DDBJ whole genome shotgun (WGS) entry which is preliminary data.</text>
</comment>
<evidence type="ECO:0000313" key="7">
    <source>
        <dbReference type="Proteomes" id="UP000799772"/>
    </source>
</evidence>
<keyword evidence="3" id="KW-0698">rRNA processing</keyword>
<sequence>MASDTQNSAFIKQLASSDRKIRDKAVESLRVYLRSRSSFDELELLKLWKGLFYCMWMSDRARTQQQLARDLASLVDEVRPNVVIPFLDAFWKTMAREWVGIDALRMDKFLYLVRQYLHASFLYLSRHKWSNTASIDAYMAVLESTPLNPTDNKIPNGIRFHVFDIYADELEKVGAGESEDVPIESLVKPLEKIRKESPNKVVRERAKDALDDERVRKWRGQEPLGNSTEDMADDDDEWGGIED</sequence>
<gene>
    <name evidence="6" type="ORF">NA57DRAFT_45844</name>
</gene>
<dbReference type="GO" id="GO:0006364">
    <property type="term" value="P:rRNA processing"/>
    <property type="evidence" value="ECO:0007669"/>
    <property type="project" value="UniProtKB-KW"/>
</dbReference>
<dbReference type="Proteomes" id="UP000799772">
    <property type="component" value="Unassembled WGS sequence"/>
</dbReference>
<proteinExistence type="inferred from homology"/>
<accession>A0A9P4M1Q4</accession>
<evidence type="ECO:0000256" key="3">
    <source>
        <dbReference type="ARBA" id="ARBA00022552"/>
    </source>
</evidence>
<dbReference type="GO" id="GO:0030688">
    <property type="term" value="C:preribosome, small subunit precursor"/>
    <property type="evidence" value="ECO:0007669"/>
    <property type="project" value="InterPro"/>
</dbReference>
<reference evidence="6" key="1">
    <citation type="journal article" date="2020" name="Stud. Mycol.">
        <title>101 Dothideomycetes genomes: a test case for predicting lifestyles and emergence of pathogens.</title>
        <authorList>
            <person name="Haridas S."/>
            <person name="Albert R."/>
            <person name="Binder M."/>
            <person name="Bloem J."/>
            <person name="Labutti K."/>
            <person name="Salamov A."/>
            <person name="Andreopoulos B."/>
            <person name="Baker S."/>
            <person name="Barry K."/>
            <person name="Bills G."/>
            <person name="Bluhm B."/>
            <person name="Cannon C."/>
            <person name="Castanera R."/>
            <person name="Culley D."/>
            <person name="Daum C."/>
            <person name="Ezra D."/>
            <person name="Gonzalez J."/>
            <person name="Henrissat B."/>
            <person name="Kuo A."/>
            <person name="Liang C."/>
            <person name="Lipzen A."/>
            <person name="Lutzoni F."/>
            <person name="Magnuson J."/>
            <person name="Mondo S."/>
            <person name="Nolan M."/>
            <person name="Ohm R."/>
            <person name="Pangilinan J."/>
            <person name="Park H.-J."/>
            <person name="Ramirez L."/>
            <person name="Alfaro M."/>
            <person name="Sun H."/>
            <person name="Tritt A."/>
            <person name="Yoshinaga Y."/>
            <person name="Zwiers L.-H."/>
            <person name="Turgeon B."/>
            <person name="Goodwin S."/>
            <person name="Spatafora J."/>
            <person name="Crous P."/>
            <person name="Grigoriev I."/>
        </authorList>
    </citation>
    <scope>NUCLEOTIDE SEQUENCE</scope>
    <source>
        <strain evidence="6">CBS 133067</strain>
    </source>
</reference>
<organism evidence="6 7">
    <name type="scientific">Rhizodiscina lignyota</name>
    <dbReference type="NCBI Taxonomy" id="1504668"/>
    <lineage>
        <taxon>Eukaryota</taxon>
        <taxon>Fungi</taxon>
        <taxon>Dikarya</taxon>
        <taxon>Ascomycota</taxon>
        <taxon>Pezizomycotina</taxon>
        <taxon>Dothideomycetes</taxon>
        <taxon>Pleosporomycetidae</taxon>
        <taxon>Aulographales</taxon>
        <taxon>Rhizodiscinaceae</taxon>
        <taxon>Rhizodiscina</taxon>
    </lineage>
</organism>
<evidence type="ECO:0000256" key="4">
    <source>
        <dbReference type="ARBA" id="ARBA00023242"/>
    </source>
</evidence>
<dbReference type="GO" id="GO:0005634">
    <property type="term" value="C:nucleus"/>
    <property type="evidence" value="ECO:0007669"/>
    <property type="project" value="UniProtKB-SubCell"/>
</dbReference>
<dbReference type="PANTHER" id="PTHR13026">
    <property type="entry name" value="NNP-1 PROTEIN NOVEL NUCLEAR PROTEIN 1 NOP52"/>
    <property type="match status" value="1"/>
</dbReference>
<dbReference type="InterPro" id="IPR010301">
    <property type="entry name" value="RRP1"/>
</dbReference>
<dbReference type="OrthoDB" id="2019504at2759"/>
<feature type="region of interest" description="Disordered" evidence="5">
    <location>
        <begin position="204"/>
        <end position="243"/>
    </location>
</feature>
<name>A0A9P4M1Q4_9PEZI</name>
<feature type="compositionally biased region" description="Basic and acidic residues" evidence="5">
    <location>
        <begin position="204"/>
        <end position="215"/>
    </location>
</feature>
<dbReference type="PANTHER" id="PTHR13026:SF0">
    <property type="entry name" value="RIBOSOMAL RNA PROCESSING 1B"/>
    <property type="match status" value="1"/>
</dbReference>
<keyword evidence="4" id="KW-0539">Nucleus</keyword>
<evidence type="ECO:0000256" key="1">
    <source>
        <dbReference type="ARBA" id="ARBA00004123"/>
    </source>
</evidence>
<evidence type="ECO:0000313" key="6">
    <source>
        <dbReference type="EMBL" id="KAF2094871.1"/>
    </source>
</evidence>